<organism evidence="1 2">
    <name type="scientific">Anoxybacillus andreesenii</name>
    <dbReference type="NCBI Taxonomy" id="1325932"/>
    <lineage>
        <taxon>Bacteria</taxon>
        <taxon>Bacillati</taxon>
        <taxon>Bacillota</taxon>
        <taxon>Bacilli</taxon>
        <taxon>Bacillales</taxon>
        <taxon>Anoxybacillaceae</taxon>
        <taxon>Anoxybacillus</taxon>
    </lineage>
</organism>
<dbReference type="EMBL" id="JAUSTU010000002">
    <property type="protein sequence ID" value="MDQ0154151.1"/>
    <property type="molecule type" value="Genomic_DNA"/>
</dbReference>
<name>A0ABT9UZN0_9BACL</name>
<sequence>MSNKTVETAPLDIDFAAEERSAVIDIGGTEYKLILTTKATKEIAKRYGGLENLGAKLMNTKDFELALDEIVWLITLLANQSILIHNLRNKDAKKELLTEEDVELLTTPFELAEYKNAIMASMLKGTKRHIESEPSKNVEVG</sequence>
<proteinExistence type="predicted"/>
<gene>
    <name evidence="1" type="ORF">J2S07_000455</name>
</gene>
<evidence type="ECO:0008006" key="3">
    <source>
        <dbReference type="Google" id="ProtNLM"/>
    </source>
</evidence>
<comment type="caution">
    <text evidence="1">The sequence shown here is derived from an EMBL/GenBank/DDBJ whole genome shotgun (WGS) entry which is preliminary data.</text>
</comment>
<protein>
    <recommendedName>
        <fullName evidence="3">Phage protein</fullName>
    </recommendedName>
</protein>
<dbReference type="Proteomes" id="UP001231362">
    <property type="component" value="Unassembled WGS sequence"/>
</dbReference>
<evidence type="ECO:0000313" key="2">
    <source>
        <dbReference type="Proteomes" id="UP001231362"/>
    </source>
</evidence>
<keyword evidence="2" id="KW-1185">Reference proteome</keyword>
<evidence type="ECO:0000313" key="1">
    <source>
        <dbReference type="EMBL" id="MDQ0154151.1"/>
    </source>
</evidence>
<accession>A0ABT9UZN0</accession>
<reference evidence="1 2" key="1">
    <citation type="submission" date="2023-07" db="EMBL/GenBank/DDBJ databases">
        <title>Genomic Encyclopedia of Type Strains, Phase IV (KMG-IV): sequencing the most valuable type-strain genomes for metagenomic binning, comparative biology and taxonomic classification.</title>
        <authorList>
            <person name="Goeker M."/>
        </authorList>
    </citation>
    <scope>NUCLEOTIDE SEQUENCE [LARGE SCALE GENOMIC DNA]</scope>
    <source>
        <strain evidence="1 2">DSM 23948</strain>
    </source>
</reference>
<dbReference type="RefSeq" id="WP_307148771.1">
    <property type="nucleotide sequence ID" value="NZ_JAUSTU010000002.1"/>
</dbReference>